<reference evidence="1 2" key="1">
    <citation type="submission" date="2020-08" db="EMBL/GenBank/DDBJ databases">
        <title>Genomic Encyclopedia of Type Strains, Phase IV (KMG-IV): sequencing the most valuable type-strain genomes for metagenomic binning, comparative biology and taxonomic classification.</title>
        <authorList>
            <person name="Goeker M."/>
        </authorList>
    </citation>
    <scope>NUCLEOTIDE SEQUENCE [LARGE SCALE GENOMIC DNA]</scope>
    <source>
        <strain evidence="1 2">DSM 29007</strain>
    </source>
</reference>
<protein>
    <submittedName>
        <fullName evidence="1">Uncharacterized protein</fullName>
    </submittedName>
</protein>
<evidence type="ECO:0000313" key="2">
    <source>
        <dbReference type="Proteomes" id="UP000582837"/>
    </source>
</evidence>
<name>A0A841H7Q0_9BACT</name>
<accession>A0A841H7Q0</accession>
<dbReference type="Proteomes" id="UP000582837">
    <property type="component" value="Unassembled WGS sequence"/>
</dbReference>
<keyword evidence="2" id="KW-1185">Reference proteome</keyword>
<evidence type="ECO:0000313" key="1">
    <source>
        <dbReference type="EMBL" id="MBB6073963.1"/>
    </source>
</evidence>
<dbReference type="RefSeq" id="WP_170033648.1">
    <property type="nucleotide sequence ID" value="NZ_JABDTL010000001.1"/>
</dbReference>
<organism evidence="1 2">
    <name type="scientific">Longimicrobium terrae</name>
    <dbReference type="NCBI Taxonomy" id="1639882"/>
    <lineage>
        <taxon>Bacteria</taxon>
        <taxon>Pseudomonadati</taxon>
        <taxon>Gemmatimonadota</taxon>
        <taxon>Longimicrobiia</taxon>
        <taxon>Longimicrobiales</taxon>
        <taxon>Longimicrobiaceae</taxon>
        <taxon>Longimicrobium</taxon>
    </lineage>
</organism>
<sequence length="175" mass="19425">MGWLITAAVVFWIFGLIQKASQSRLPPTTYEGFQAEELVHRALPAGRMQLAMEASSSEGEVDELAADTDLTFDDDVDDGEDATGDLVLFTPRAPVVLTTTEARPLPEAARALEAEVDWTAEHERFHRKYVDAPAQAHPPHHALLQELRDPESLRRAILMSEVLGPPVSSREPREF</sequence>
<proteinExistence type="predicted"/>
<gene>
    <name evidence="1" type="ORF">HNQ61_005644</name>
</gene>
<dbReference type="EMBL" id="JACHIA010000034">
    <property type="protein sequence ID" value="MBB6073963.1"/>
    <property type="molecule type" value="Genomic_DNA"/>
</dbReference>
<dbReference type="AlphaFoldDB" id="A0A841H7Q0"/>
<comment type="caution">
    <text evidence="1">The sequence shown here is derived from an EMBL/GenBank/DDBJ whole genome shotgun (WGS) entry which is preliminary data.</text>
</comment>